<evidence type="ECO:0000313" key="5">
    <source>
        <dbReference type="Proteomes" id="UP000321104"/>
    </source>
</evidence>
<dbReference type="Proteomes" id="UP000321104">
    <property type="component" value="Unassembled WGS sequence"/>
</dbReference>
<evidence type="ECO:0000313" key="3">
    <source>
        <dbReference type="EMBL" id="GEN03936.1"/>
    </source>
</evidence>
<proteinExistence type="predicted"/>
<feature type="transmembrane region" description="Helical" evidence="1">
    <location>
        <begin position="80"/>
        <end position="102"/>
    </location>
</feature>
<name>A0A6N3T3Z9_9PROT</name>
<evidence type="ECO:0000256" key="1">
    <source>
        <dbReference type="SAM" id="Phobius"/>
    </source>
</evidence>
<feature type="transmembrane region" description="Helical" evidence="1">
    <location>
        <begin position="51"/>
        <end position="68"/>
    </location>
</feature>
<dbReference type="Proteomes" id="UP000032673">
    <property type="component" value="Unassembled WGS sequence"/>
</dbReference>
<keyword evidence="4" id="KW-1185">Reference proteome</keyword>
<keyword evidence="1" id="KW-0812">Transmembrane</keyword>
<gene>
    <name evidence="2" type="ORF">Abin_024_020</name>
    <name evidence="3" type="ORF">AIN02nite_19610</name>
</gene>
<dbReference type="EMBL" id="BJXQ01000010">
    <property type="protein sequence ID" value="GEN03936.1"/>
    <property type="molecule type" value="Genomic_DNA"/>
</dbReference>
<reference evidence="2 4" key="1">
    <citation type="submission" date="2012-11" db="EMBL/GenBank/DDBJ databases">
        <title>Whole genome sequence of Acetobacter indonesiensis 5H-1.</title>
        <authorList>
            <person name="Azuma Y."/>
            <person name="Higashiura N."/>
            <person name="Hirakawa H."/>
            <person name="Matsushita K."/>
        </authorList>
    </citation>
    <scope>NUCLEOTIDE SEQUENCE [LARGE SCALE GENOMIC DNA]</scope>
    <source>
        <strain evidence="2 4">5H-1</strain>
    </source>
</reference>
<evidence type="ECO:0000313" key="2">
    <source>
        <dbReference type="EMBL" id="GAN63235.1"/>
    </source>
</evidence>
<evidence type="ECO:0000313" key="4">
    <source>
        <dbReference type="Proteomes" id="UP000032673"/>
    </source>
</evidence>
<organism evidence="3 5">
    <name type="scientific">Acetobacter indonesiensis</name>
    <dbReference type="NCBI Taxonomy" id="104101"/>
    <lineage>
        <taxon>Bacteria</taxon>
        <taxon>Pseudomonadati</taxon>
        <taxon>Pseudomonadota</taxon>
        <taxon>Alphaproteobacteria</taxon>
        <taxon>Acetobacterales</taxon>
        <taxon>Acetobacteraceae</taxon>
        <taxon>Acetobacter</taxon>
    </lineage>
</organism>
<keyword evidence="1" id="KW-1133">Transmembrane helix</keyword>
<reference evidence="3 5" key="2">
    <citation type="submission" date="2019-07" db="EMBL/GenBank/DDBJ databases">
        <title>Whole genome shotgun sequence of Acetobacter indonesiensis NBRC 16471.</title>
        <authorList>
            <person name="Hosoyama A."/>
            <person name="Uohara A."/>
            <person name="Ohji S."/>
            <person name="Ichikawa N."/>
        </authorList>
    </citation>
    <scope>NUCLEOTIDE SEQUENCE [LARGE SCALE GENOMIC DNA]</scope>
    <source>
        <strain evidence="3 5">NBRC 16471</strain>
    </source>
</reference>
<keyword evidence="1" id="KW-0472">Membrane</keyword>
<comment type="caution">
    <text evidence="3">The sequence shown here is derived from an EMBL/GenBank/DDBJ whole genome shotgun (WGS) entry which is preliminary data.</text>
</comment>
<dbReference type="EMBL" id="BAMW01000024">
    <property type="protein sequence ID" value="GAN63235.1"/>
    <property type="molecule type" value="Genomic_DNA"/>
</dbReference>
<accession>A0A6N3T3Z9</accession>
<sequence length="112" mass="12317">MGHSWPCEAVSDIDSGTRYQADIDWFDWLKKVKKMTETLVVKITRMPIIKCVYAAVAIMTFLAITFVVPDFLPKTSASALVLWTIAKLVLGAWVILSLGVHAGEGSNDGCSR</sequence>
<protein>
    <submittedName>
        <fullName evidence="3">Uncharacterized protein</fullName>
    </submittedName>
</protein>
<dbReference type="AlphaFoldDB" id="A0A6N3T3Z9"/>